<dbReference type="Gene3D" id="3.20.80.10">
    <property type="entry name" value="Regulatory factor, effector binding domain"/>
    <property type="match status" value="1"/>
</dbReference>
<feature type="signal peptide" evidence="2">
    <location>
        <begin position="1"/>
        <end position="16"/>
    </location>
</feature>
<comment type="similarity">
    <text evidence="1">Belongs to the HEBP family.</text>
</comment>
<dbReference type="FunFam" id="3.20.80.10:FF:000002">
    <property type="entry name" value="Heme-binding protein 2"/>
    <property type="match status" value="1"/>
</dbReference>
<dbReference type="InterPro" id="IPR011256">
    <property type="entry name" value="Reg_factor_effector_dom_sf"/>
</dbReference>
<protein>
    <recommendedName>
        <fullName evidence="4">SOUL heme-binding protein</fullName>
    </recommendedName>
</protein>
<dbReference type="InterPro" id="IPR006917">
    <property type="entry name" value="SOUL_heme-bd"/>
</dbReference>
<evidence type="ECO:0008006" key="4">
    <source>
        <dbReference type="Google" id="ProtNLM"/>
    </source>
</evidence>
<accession>D5AD04</accession>
<sequence length="223" mass="25124">MKMGLWLLLFFWCVAARGFTAFELEEPQYTVVHAESDFEVRFYREISWMSTASPQEISFEKATRQGFHRLFQYIQGGNLNSSRIPMTVPLLTSIVPGAGPFDSSGYVVRLYLPSEFEDSPPLPLPELKLHADRWGSHCIAVRKFSGFAKDNNIVKEAANLAISLSNSPWAHSSFDSQEDYAYSIAQYNSPFRIIGRVNEVWAIITGSVSEQCQPKLAVLKSVS</sequence>
<dbReference type="PANTHER" id="PTHR11220">
    <property type="entry name" value="HEME-BINDING PROTEIN-RELATED"/>
    <property type="match status" value="1"/>
</dbReference>
<organism evidence="3">
    <name type="scientific">Picea sitchensis</name>
    <name type="common">Sitka spruce</name>
    <name type="synonym">Pinus sitchensis</name>
    <dbReference type="NCBI Taxonomy" id="3332"/>
    <lineage>
        <taxon>Eukaryota</taxon>
        <taxon>Viridiplantae</taxon>
        <taxon>Streptophyta</taxon>
        <taxon>Embryophyta</taxon>
        <taxon>Tracheophyta</taxon>
        <taxon>Spermatophyta</taxon>
        <taxon>Pinopsida</taxon>
        <taxon>Pinidae</taxon>
        <taxon>Conifers I</taxon>
        <taxon>Pinales</taxon>
        <taxon>Pinaceae</taxon>
        <taxon>Picea</taxon>
    </lineage>
</organism>
<feature type="chain" id="PRO_5003069150" description="SOUL heme-binding protein" evidence="2">
    <location>
        <begin position="17"/>
        <end position="223"/>
    </location>
</feature>
<dbReference type="Pfam" id="PF04832">
    <property type="entry name" value="SOUL"/>
    <property type="match status" value="1"/>
</dbReference>
<dbReference type="EMBL" id="BT124150">
    <property type="protein sequence ID" value="ADE77423.1"/>
    <property type="molecule type" value="mRNA"/>
</dbReference>
<proteinExistence type="evidence at transcript level"/>
<dbReference type="OMA" id="VKSGCTD"/>
<evidence type="ECO:0000313" key="3">
    <source>
        <dbReference type="EMBL" id="ADE77423.1"/>
    </source>
</evidence>
<name>D5AD04_PICSI</name>
<dbReference type="SUPFAM" id="SSF55136">
    <property type="entry name" value="Probable bacterial effector-binding domain"/>
    <property type="match status" value="1"/>
</dbReference>
<reference evidence="3" key="1">
    <citation type="submission" date="2010-04" db="EMBL/GenBank/DDBJ databases">
        <authorList>
            <person name="Reid K.E."/>
            <person name="Liao N."/>
            <person name="Chan S."/>
            <person name="Docking R."/>
            <person name="Taylor G."/>
            <person name="Moore R."/>
            <person name="Mayo M."/>
            <person name="Munro S."/>
            <person name="King J."/>
            <person name="Yanchuk A."/>
            <person name="Holt R."/>
            <person name="Jones S."/>
            <person name="Marra M."/>
            <person name="Ritland C.E."/>
            <person name="Ritland K."/>
            <person name="Bohlmann J."/>
        </authorList>
    </citation>
    <scope>NUCLEOTIDE SEQUENCE</scope>
    <source>
        <tissue evidence="3">Bud</tissue>
    </source>
</reference>
<dbReference type="AlphaFoldDB" id="D5AD04"/>
<evidence type="ECO:0000256" key="1">
    <source>
        <dbReference type="ARBA" id="ARBA00009817"/>
    </source>
</evidence>
<keyword evidence="2" id="KW-0732">Signal</keyword>
<dbReference type="PANTHER" id="PTHR11220:SF1">
    <property type="entry name" value="HEME-BINDING PROTEIN 2"/>
    <property type="match status" value="1"/>
</dbReference>
<evidence type="ECO:0000256" key="2">
    <source>
        <dbReference type="SAM" id="SignalP"/>
    </source>
</evidence>